<dbReference type="SUPFAM" id="SSF46785">
    <property type="entry name" value="Winged helix' DNA-binding domain"/>
    <property type="match status" value="1"/>
</dbReference>
<evidence type="ECO:0000313" key="1">
    <source>
        <dbReference type="EMBL" id="GAA5190282.1"/>
    </source>
</evidence>
<evidence type="ECO:0008006" key="3">
    <source>
        <dbReference type="Google" id="ProtNLM"/>
    </source>
</evidence>
<dbReference type="InterPro" id="IPR036388">
    <property type="entry name" value="WH-like_DNA-bd_sf"/>
</dbReference>
<dbReference type="RefSeq" id="WP_345632537.1">
    <property type="nucleotide sequence ID" value="NZ_BAABJQ010000013.1"/>
</dbReference>
<evidence type="ECO:0000313" key="2">
    <source>
        <dbReference type="Proteomes" id="UP001501570"/>
    </source>
</evidence>
<name>A0ABP9S377_9ACTN</name>
<proteinExistence type="predicted"/>
<organism evidence="1 2">
    <name type="scientific">Rugosimonospora acidiphila</name>
    <dbReference type="NCBI Taxonomy" id="556531"/>
    <lineage>
        <taxon>Bacteria</taxon>
        <taxon>Bacillati</taxon>
        <taxon>Actinomycetota</taxon>
        <taxon>Actinomycetes</taxon>
        <taxon>Micromonosporales</taxon>
        <taxon>Micromonosporaceae</taxon>
        <taxon>Rugosimonospora</taxon>
    </lineage>
</organism>
<gene>
    <name evidence="1" type="ORF">GCM10023322_45080</name>
</gene>
<dbReference type="EMBL" id="BAABJQ010000013">
    <property type="protein sequence ID" value="GAA5190282.1"/>
    <property type="molecule type" value="Genomic_DNA"/>
</dbReference>
<sequence>MALPQPESGDRPSVGYRPDQAVIALMRRPYVAEILAALDERPHSLASLYRTVGAPRRLAVDALRALAAHQAVTRQDSGTWDTVAKTQATYQISGTGRALIDYLFDLDVWLAVYDIDPSHIDPSRD</sequence>
<dbReference type="InterPro" id="IPR036390">
    <property type="entry name" value="WH_DNA-bd_sf"/>
</dbReference>
<reference evidence="2" key="1">
    <citation type="journal article" date="2019" name="Int. J. Syst. Evol. Microbiol.">
        <title>The Global Catalogue of Microorganisms (GCM) 10K type strain sequencing project: providing services to taxonomists for standard genome sequencing and annotation.</title>
        <authorList>
            <consortium name="The Broad Institute Genomics Platform"/>
            <consortium name="The Broad Institute Genome Sequencing Center for Infectious Disease"/>
            <person name="Wu L."/>
            <person name="Ma J."/>
        </authorList>
    </citation>
    <scope>NUCLEOTIDE SEQUENCE [LARGE SCALE GENOMIC DNA]</scope>
    <source>
        <strain evidence="2">JCM 18304</strain>
    </source>
</reference>
<accession>A0ABP9S377</accession>
<keyword evidence="2" id="KW-1185">Reference proteome</keyword>
<dbReference type="Proteomes" id="UP001501570">
    <property type="component" value="Unassembled WGS sequence"/>
</dbReference>
<protein>
    <recommendedName>
        <fullName evidence="3">Transcriptional regulator</fullName>
    </recommendedName>
</protein>
<dbReference type="Gene3D" id="1.10.10.10">
    <property type="entry name" value="Winged helix-like DNA-binding domain superfamily/Winged helix DNA-binding domain"/>
    <property type="match status" value="1"/>
</dbReference>
<comment type="caution">
    <text evidence="1">The sequence shown here is derived from an EMBL/GenBank/DDBJ whole genome shotgun (WGS) entry which is preliminary data.</text>
</comment>